<reference evidence="3 4" key="1">
    <citation type="submission" date="2020-08" db="EMBL/GenBank/DDBJ databases">
        <title>Novel species isolated from subtropical streams in China.</title>
        <authorList>
            <person name="Lu H."/>
        </authorList>
    </citation>
    <scope>NUCLEOTIDE SEQUENCE [LARGE SCALE GENOMIC DNA]</scope>
    <source>
        <strain evidence="3 4">CY22W</strain>
    </source>
</reference>
<feature type="transmembrane region" description="Helical" evidence="1">
    <location>
        <begin position="285"/>
        <end position="308"/>
    </location>
</feature>
<feature type="transmembrane region" description="Helical" evidence="1">
    <location>
        <begin position="117"/>
        <end position="135"/>
    </location>
</feature>
<gene>
    <name evidence="3" type="ORF">H8K43_09205</name>
</gene>
<feature type="transmembrane region" description="Helical" evidence="1">
    <location>
        <begin position="142"/>
        <end position="163"/>
    </location>
</feature>
<evidence type="ECO:0000313" key="3">
    <source>
        <dbReference type="EMBL" id="MBC3931846.1"/>
    </source>
</evidence>
<evidence type="ECO:0000256" key="1">
    <source>
        <dbReference type="SAM" id="Phobius"/>
    </source>
</evidence>
<dbReference type="Pfam" id="PF07786">
    <property type="entry name" value="HGSNAT_cat"/>
    <property type="match status" value="1"/>
</dbReference>
<feature type="domain" description="Heparan-alpha-glucosaminide N-acetyltransferase catalytic" evidence="2">
    <location>
        <begin position="7"/>
        <end position="153"/>
    </location>
</feature>
<comment type="caution">
    <text evidence="3">The sequence shown here is derived from an EMBL/GenBank/DDBJ whole genome shotgun (WGS) entry which is preliminary data.</text>
</comment>
<sequence>MTQQSVRYSSIDALRGWTVAGMLLVNNAGDWNHVLPWLEHAQWNGCTPADLIFPFFLFIVGLSLELAFAPQLAKGVMPEALRSQALRRGVRMILLGVALHAFACLTIDGRAFRLMGVLQRIGIVFVLAAFIMLYLRTQSSRWIALLALMALHSLLLLSGGSLLPHANLSDRIDSVLLGPLAYQYDALAHMAQEPEGILSTLGALSSVLFGIQAGSLLRNRQIRQLVWLALACLCAGLISGLELPWNKQMWTASFVLWTSGWATALLLLVHQLIDVRGYPAIGRSFGINAIAAYAGSWIATCLLAYTGAGDWIYLHWFAPYLPALIGEAWSSAAFALAFTAVFAALTYAMARRNWRIVI</sequence>
<proteinExistence type="predicted"/>
<keyword evidence="4" id="KW-1185">Reference proteome</keyword>
<evidence type="ECO:0000259" key="2">
    <source>
        <dbReference type="Pfam" id="PF07786"/>
    </source>
</evidence>
<dbReference type="EMBL" id="JACOGD010000004">
    <property type="protein sequence ID" value="MBC3931846.1"/>
    <property type="molecule type" value="Genomic_DNA"/>
</dbReference>
<feature type="transmembrane region" description="Helical" evidence="1">
    <location>
        <begin position="51"/>
        <end position="69"/>
    </location>
</feature>
<dbReference type="RefSeq" id="WP_186903557.1">
    <property type="nucleotide sequence ID" value="NZ_JACOGD010000004.1"/>
</dbReference>
<dbReference type="Proteomes" id="UP000654304">
    <property type="component" value="Unassembled WGS sequence"/>
</dbReference>
<organism evidence="3 4">
    <name type="scientific">Undibacterium curvum</name>
    <dbReference type="NCBI Taxonomy" id="2762294"/>
    <lineage>
        <taxon>Bacteria</taxon>
        <taxon>Pseudomonadati</taxon>
        <taxon>Pseudomonadota</taxon>
        <taxon>Betaproteobacteria</taxon>
        <taxon>Burkholderiales</taxon>
        <taxon>Oxalobacteraceae</taxon>
        <taxon>Undibacterium</taxon>
    </lineage>
</organism>
<dbReference type="PANTHER" id="PTHR31061">
    <property type="entry name" value="LD22376P"/>
    <property type="match status" value="1"/>
</dbReference>
<dbReference type="InterPro" id="IPR012429">
    <property type="entry name" value="HGSNAT_cat"/>
</dbReference>
<protein>
    <submittedName>
        <fullName evidence="3">DUF1624 domain-containing protein</fullName>
    </submittedName>
</protein>
<dbReference type="PANTHER" id="PTHR31061:SF24">
    <property type="entry name" value="LD22376P"/>
    <property type="match status" value="1"/>
</dbReference>
<name>A0ABR7A4L7_9BURK</name>
<keyword evidence="1" id="KW-1133">Transmembrane helix</keyword>
<feature type="transmembrane region" description="Helical" evidence="1">
    <location>
        <begin position="328"/>
        <end position="350"/>
    </location>
</feature>
<feature type="transmembrane region" description="Helical" evidence="1">
    <location>
        <begin position="249"/>
        <end position="273"/>
    </location>
</feature>
<keyword evidence="1" id="KW-0472">Membrane</keyword>
<feature type="transmembrane region" description="Helical" evidence="1">
    <location>
        <begin position="224"/>
        <end position="243"/>
    </location>
</feature>
<accession>A0ABR7A4L7</accession>
<feature type="transmembrane region" description="Helical" evidence="1">
    <location>
        <begin position="90"/>
        <end position="111"/>
    </location>
</feature>
<evidence type="ECO:0000313" key="4">
    <source>
        <dbReference type="Proteomes" id="UP000654304"/>
    </source>
</evidence>
<keyword evidence="1" id="KW-0812">Transmembrane</keyword>
<feature type="transmembrane region" description="Helical" evidence="1">
    <location>
        <begin position="197"/>
        <end position="217"/>
    </location>
</feature>